<dbReference type="Proteomes" id="UP000237000">
    <property type="component" value="Unassembled WGS sequence"/>
</dbReference>
<name>A0A2P5FVB3_TREOI</name>
<accession>A0A2P5FVB3</accession>
<dbReference type="AlphaFoldDB" id="A0A2P5FVB3"/>
<keyword evidence="2" id="KW-1185">Reference proteome</keyword>
<dbReference type="EMBL" id="JXTC01000007">
    <property type="protein sequence ID" value="POO01697.1"/>
    <property type="molecule type" value="Genomic_DNA"/>
</dbReference>
<evidence type="ECO:0000313" key="2">
    <source>
        <dbReference type="Proteomes" id="UP000237000"/>
    </source>
</evidence>
<protein>
    <submittedName>
        <fullName evidence="1">Uncharacterized protein</fullName>
    </submittedName>
</protein>
<dbReference type="OrthoDB" id="10280422at2759"/>
<gene>
    <name evidence="1" type="ORF">TorRG33x02_024740</name>
</gene>
<comment type="caution">
    <text evidence="1">The sequence shown here is derived from an EMBL/GenBank/DDBJ whole genome shotgun (WGS) entry which is preliminary data.</text>
</comment>
<reference evidence="2" key="1">
    <citation type="submission" date="2016-06" db="EMBL/GenBank/DDBJ databases">
        <title>Parallel loss of symbiosis genes in relatives of nitrogen-fixing non-legume Parasponia.</title>
        <authorList>
            <person name="Van Velzen R."/>
            <person name="Holmer R."/>
            <person name="Bu F."/>
            <person name="Rutten L."/>
            <person name="Van Zeijl A."/>
            <person name="Liu W."/>
            <person name="Santuari L."/>
            <person name="Cao Q."/>
            <person name="Sharma T."/>
            <person name="Shen D."/>
            <person name="Roswanjaya Y."/>
            <person name="Wardhani T."/>
            <person name="Kalhor M.S."/>
            <person name="Jansen J."/>
            <person name="Van den Hoogen J."/>
            <person name="Gungor B."/>
            <person name="Hartog M."/>
            <person name="Hontelez J."/>
            <person name="Verver J."/>
            <person name="Yang W.-C."/>
            <person name="Schijlen E."/>
            <person name="Repin R."/>
            <person name="Schilthuizen M."/>
            <person name="Schranz E."/>
            <person name="Heidstra R."/>
            <person name="Miyata K."/>
            <person name="Fedorova E."/>
            <person name="Kohlen W."/>
            <person name="Bisseling T."/>
            <person name="Smit S."/>
            <person name="Geurts R."/>
        </authorList>
    </citation>
    <scope>NUCLEOTIDE SEQUENCE [LARGE SCALE GENOMIC DNA]</scope>
    <source>
        <strain evidence="2">cv. RG33-2</strain>
    </source>
</reference>
<organism evidence="1 2">
    <name type="scientific">Trema orientale</name>
    <name type="common">Charcoal tree</name>
    <name type="synonym">Celtis orientalis</name>
    <dbReference type="NCBI Taxonomy" id="63057"/>
    <lineage>
        <taxon>Eukaryota</taxon>
        <taxon>Viridiplantae</taxon>
        <taxon>Streptophyta</taxon>
        <taxon>Embryophyta</taxon>
        <taxon>Tracheophyta</taxon>
        <taxon>Spermatophyta</taxon>
        <taxon>Magnoliopsida</taxon>
        <taxon>eudicotyledons</taxon>
        <taxon>Gunneridae</taxon>
        <taxon>Pentapetalae</taxon>
        <taxon>rosids</taxon>
        <taxon>fabids</taxon>
        <taxon>Rosales</taxon>
        <taxon>Cannabaceae</taxon>
        <taxon>Trema</taxon>
    </lineage>
</organism>
<dbReference type="InParanoid" id="A0A2P5FVB3"/>
<proteinExistence type="predicted"/>
<sequence>MLNIPRLNFHGTSGFFLLCLHKLGVSKVLENVSSEETEFCVLPNSLPNRIEVMKGQLEDEMDTAQKAQFCVLQGKLGLLARLPYATKMRWIRLKEVASVVVMNIRASNGLIHGNEAL</sequence>
<evidence type="ECO:0000313" key="1">
    <source>
        <dbReference type="EMBL" id="POO01697.1"/>
    </source>
</evidence>